<keyword evidence="2" id="KW-1185">Reference proteome</keyword>
<sequence length="91" mass="10154">MSSDCIPEGESHTPSETIVEAIPVEPEAKPKPATTRRPPNPSHFAKQTKIAPIPAPLRNRGKRKMHTWMWAVLVAVLAFVLFLVGNVWNLF</sequence>
<dbReference type="Proteomes" id="UP001057402">
    <property type="component" value="Chromosome 6"/>
</dbReference>
<evidence type="ECO:0000313" key="1">
    <source>
        <dbReference type="EMBL" id="KAI4366247.1"/>
    </source>
</evidence>
<organism evidence="1 2">
    <name type="scientific">Melastoma candidum</name>
    <dbReference type="NCBI Taxonomy" id="119954"/>
    <lineage>
        <taxon>Eukaryota</taxon>
        <taxon>Viridiplantae</taxon>
        <taxon>Streptophyta</taxon>
        <taxon>Embryophyta</taxon>
        <taxon>Tracheophyta</taxon>
        <taxon>Spermatophyta</taxon>
        <taxon>Magnoliopsida</taxon>
        <taxon>eudicotyledons</taxon>
        <taxon>Gunneridae</taxon>
        <taxon>Pentapetalae</taxon>
        <taxon>rosids</taxon>
        <taxon>malvids</taxon>
        <taxon>Myrtales</taxon>
        <taxon>Melastomataceae</taxon>
        <taxon>Melastomatoideae</taxon>
        <taxon>Melastomateae</taxon>
        <taxon>Melastoma</taxon>
    </lineage>
</organism>
<accession>A0ACB9QLB5</accession>
<reference evidence="2" key="1">
    <citation type="journal article" date="2023" name="Front. Plant Sci.">
        <title>Chromosomal-level genome assembly of Melastoma candidum provides insights into trichome evolution.</title>
        <authorList>
            <person name="Zhong Y."/>
            <person name="Wu W."/>
            <person name="Sun C."/>
            <person name="Zou P."/>
            <person name="Liu Y."/>
            <person name="Dai S."/>
            <person name="Zhou R."/>
        </authorList>
    </citation>
    <scope>NUCLEOTIDE SEQUENCE [LARGE SCALE GENOMIC DNA]</scope>
</reference>
<comment type="caution">
    <text evidence="1">The sequence shown here is derived from an EMBL/GenBank/DDBJ whole genome shotgun (WGS) entry which is preliminary data.</text>
</comment>
<name>A0ACB9QLB5_9MYRT</name>
<evidence type="ECO:0000313" key="2">
    <source>
        <dbReference type="Proteomes" id="UP001057402"/>
    </source>
</evidence>
<gene>
    <name evidence="1" type="ORF">MLD38_022143</name>
</gene>
<proteinExistence type="predicted"/>
<protein>
    <submittedName>
        <fullName evidence="1">Uncharacterized protein</fullName>
    </submittedName>
</protein>
<dbReference type="EMBL" id="CM042885">
    <property type="protein sequence ID" value="KAI4366247.1"/>
    <property type="molecule type" value="Genomic_DNA"/>
</dbReference>